<reference evidence="2 3" key="1">
    <citation type="journal article" date="2018" name="Mol. Biol. Evol.">
        <title>Broad Genomic Sampling Reveals a Smut Pathogenic Ancestry of the Fungal Clade Ustilaginomycotina.</title>
        <authorList>
            <person name="Kijpornyongpan T."/>
            <person name="Mondo S.J."/>
            <person name="Barry K."/>
            <person name="Sandor L."/>
            <person name="Lee J."/>
            <person name="Lipzen A."/>
            <person name="Pangilinan J."/>
            <person name="LaButti K."/>
            <person name="Hainaut M."/>
            <person name="Henrissat B."/>
            <person name="Grigoriev I.V."/>
            <person name="Spatafora J.W."/>
            <person name="Aime M.C."/>
        </authorList>
    </citation>
    <scope>NUCLEOTIDE SEQUENCE [LARGE SCALE GENOMIC DNA]</scope>
    <source>
        <strain evidence="2 3">MCA 4198</strain>
    </source>
</reference>
<feature type="compositionally biased region" description="Polar residues" evidence="1">
    <location>
        <begin position="285"/>
        <end position="295"/>
    </location>
</feature>
<feature type="compositionally biased region" description="Polar residues" evidence="1">
    <location>
        <begin position="196"/>
        <end position="206"/>
    </location>
</feature>
<dbReference type="GeneID" id="37046089"/>
<dbReference type="EMBL" id="KZ819638">
    <property type="protein sequence ID" value="PWN88436.1"/>
    <property type="molecule type" value="Genomic_DNA"/>
</dbReference>
<organism evidence="2 3">
    <name type="scientific">Acaromyces ingoldii</name>
    <dbReference type="NCBI Taxonomy" id="215250"/>
    <lineage>
        <taxon>Eukaryota</taxon>
        <taxon>Fungi</taxon>
        <taxon>Dikarya</taxon>
        <taxon>Basidiomycota</taxon>
        <taxon>Ustilaginomycotina</taxon>
        <taxon>Exobasidiomycetes</taxon>
        <taxon>Exobasidiales</taxon>
        <taxon>Cryptobasidiaceae</taxon>
        <taxon>Acaromyces</taxon>
    </lineage>
</organism>
<gene>
    <name evidence="2" type="ORF">FA10DRAFT_287978</name>
</gene>
<accession>A0A316YH83</accession>
<dbReference type="InParanoid" id="A0A316YH83"/>
<keyword evidence="3" id="KW-1185">Reference proteome</keyword>
<dbReference type="RefSeq" id="XP_025375634.1">
    <property type="nucleotide sequence ID" value="XM_025524173.1"/>
</dbReference>
<evidence type="ECO:0000313" key="2">
    <source>
        <dbReference type="EMBL" id="PWN88436.1"/>
    </source>
</evidence>
<dbReference type="Proteomes" id="UP000245768">
    <property type="component" value="Unassembled WGS sequence"/>
</dbReference>
<feature type="compositionally biased region" description="Low complexity" evidence="1">
    <location>
        <begin position="300"/>
        <end position="315"/>
    </location>
</feature>
<sequence length="817" mass="88065">MKLKGYLPRRLAKQKDVANGIVLPRQEDVDGDDDNVQATALGRSWSLESDLRISKVRMSPLTPQDEEPRLGLRVHPGRRFRAEQQQHDGVDVLQYELSRCTTLPLPEDRLYYSQPADTASAGDIASSWPSSACLTTASSARGSHTSSPPLRRLASSALTITSARVGHDFCETAPRGANMDATLPPSPSPRAETPNGWDSSVPSTPSRRPLRMRVRRLFSSSQGDLVDFPLSTSTLAFLAGTCDAQCSSSPSKAPEATSEPSKKCARWHTRSTVQELPSDGEVRSKTNSQVPAQEQESGHSRTMTSSTASTGANSSVDDNFNIVIGTPLLLSPSTTKSTVTTASRRDSDLFRFPNLLAAAPTTPCTSTYHLSQGQQTFGPSTGAKDSPTVREVTVARKRLEDAFEGEEQVDQSRHPCQQRACLLPPIELKTEKLSSRSAEFNLLPTLPTTGYHRAIRRRSRSDVVLPSVSLARTPSEDRRLSGHQPFLDDFGMASAMRNPTSSLGRGLLASGPAAFSSEGGEELARSSVRRILHSQRSAMLRLALSGFCATAEDSCSSFSLRQQQNHQRGRLEEDSSMDIEGAFGADFASAHASIGSSMSGARLAAEAAASPRERAAETLATPSAGDISWAWLPNETGEGSFASTDASLSFSLPLQTSSRDDARSFSHERVRSAPLTVDCVGEGGRTQGLFAMDCRIEPRWSSIAVGDYLGSPSILPAGCYSPVIMDEEEQRENVRGEEAHRSEEGEVEMRSPSVMASPDLGGIEESQTTAAIEAVLAFVTATPPLSSCSTASPKHRRSFVKHSKTPVGTSYLYRSLK</sequence>
<name>A0A316YH83_9BASI</name>
<feature type="region of interest" description="Disordered" evidence="1">
    <location>
        <begin position="246"/>
        <end position="317"/>
    </location>
</feature>
<dbReference type="AlphaFoldDB" id="A0A316YH83"/>
<proteinExistence type="predicted"/>
<protein>
    <submittedName>
        <fullName evidence="2">Uncharacterized protein</fullName>
    </submittedName>
</protein>
<evidence type="ECO:0000256" key="1">
    <source>
        <dbReference type="SAM" id="MobiDB-lite"/>
    </source>
</evidence>
<evidence type="ECO:0000313" key="3">
    <source>
        <dbReference type="Proteomes" id="UP000245768"/>
    </source>
</evidence>
<feature type="region of interest" description="Disordered" evidence="1">
    <location>
        <begin position="171"/>
        <end position="208"/>
    </location>
</feature>